<comment type="catalytic activity">
    <reaction evidence="1">
        <text>ATP + protein L-histidine = ADP + protein N-phospho-L-histidine.</text>
        <dbReference type="EC" id="2.7.13.3"/>
    </reaction>
</comment>
<dbReference type="PANTHER" id="PTHR43711:SF1">
    <property type="entry name" value="HISTIDINE KINASE 1"/>
    <property type="match status" value="1"/>
</dbReference>
<dbReference type="Pfam" id="PF00512">
    <property type="entry name" value="HisKA"/>
    <property type="match status" value="1"/>
</dbReference>
<dbReference type="InterPro" id="IPR005467">
    <property type="entry name" value="His_kinase_dom"/>
</dbReference>
<dbReference type="InterPro" id="IPR004358">
    <property type="entry name" value="Sig_transdc_His_kin-like_C"/>
</dbReference>
<evidence type="ECO:0000256" key="6">
    <source>
        <dbReference type="ARBA" id="ARBA00023012"/>
    </source>
</evidence>
<dbReference type="Pfam" id="PF00497">
    <property type="entry name" value="SBP_bac_3"/>
    <property type="match status" value="1"/>
</dbReference>
<comment type="caution">
    <text evidence="8">The sequence shown here is derived from an EMBL/GenBank/DDBJ whole genome shotgun (WGS) entry which is preliminary data.</text>
</comment>
<keyword evidence="3" id="KW-0597">Phosphoprotein</keyword>
<evidence type="ECO:0000256" key="2">
    <source>
        <dbReference type="ARBA" id="ARBA00012438"/>
    </source>
</evidence>
<evidence type="ECO:0000313" key="8">
    <source>
        <dbReference type="EMBL" id="PTD95846.1"/>
    </source>
</evidence>
<evidence type="ECO:0000256" key="1">
    <source>
        <dbReference type="ARBA" id="ARBA00000085"/>
    </source>
</evidence>
<dbReference type="PANTHER" id="PTHR43711">
    <property type="entry name" value="TWO-COMPONENT HISTIDINE KINASE"/>
    <property type="match status" value="1"/>
</dbReference>
<dbReference type="Pfam" id="PF02518">
    <property type="entry name" value="HATPase_c"/>
    <property type="match status" value="1"/>
</dbReference>
<dbReference type="PROSITE" id="PS50109">
    <property type="entry name" value="HIS_KIN"/>
    <property type="match status" value="1"/>
</dbReference>
<dbReference type="CDD" id="cd00082">
    <property type="entry name" value="HisKA"/>
    <property type="match status" value="1"/>
</dbReference>
<dbReference type="EMBL" id="PZKC01000010">
    <property type="protein sequence ID" value="PTD95846.1"/>
    <property type="molecule type" value="Genomic_DNA"/>
</dbReference>
<dbReference type="InterPro" id="IPR036890">
    <property type="entry name" value="HATPase_C_sf"/>
</dbReference>
<evidence type="ECO:0000313" key="9">
    <source>
        <dbReference type="Proteomes" id="UP000241193"/>
    </source>
</evidence>
<keyword evidence="6" id="KW-0902">Two-component regulatory system</keyword>
<dbReference type="SUPFAM" id="SSF53850">
    <property type="entry name" value="Periplasmic binding protein-like II"/>
    <property type="match status" value="1"/>
</dbReference>
<dbReference type="OrthoDB" id="8526884at2"/>
<dbReference type="SMART" id="SM00387">
    <property type="entry name" value="HATPase_c"/>
    <property type="match status" value="1"/>
</dbReference>
<dbReference type="PRINTS" id="PR00344">
    <property type="entry name" value="BCTRLSENSOR"/>
</dbReference>
<sequence length="596" mass="66591">MKPQPPAPHSSPRRLHGWRRVAIVATVTLAAAVAAYALQAQRGGSSAESPATPATSTLRIALSAEERRYLEGLGPLTVAPDPDWLPFEYFDEHGNFSGITADLLDLIAARLDIRFSYVVPRDWEEALAMSRAGEVLILPFLNQTPEREQWLVFTDALLIEPNVFITREEHPYITAAAQLSERSIVLPTGTSMEERVRRDFPNLRVLTVPTENEVFHAVSRREADMTLRSLTVAAYTIRKEGLFTLKIAGQAPADYTNHLRMGVLHGEPMLRDILDKAIASISAREREEIINRHVNIRIVQPVDYGPLLRIAGVLLLLTALSYYWSYRLRRINTVLSESQSRLQAEIAERTRLAHDLELTSERLLQALQEEKKANVAQHQFLRMIGHEFRTPLSVVQSTMDLLELAGKLDGEDGQRIRERHQEAVGRIAGLIDNALRLDRFEGAKWRANAEPLDIAALLEKVADYARRTDTRGHHIEVWAEPAVVHGDRELLDICVHNLVDNALKYSPPGSPITLHAERSAAGNVAVRVCDRGPGIPAADRPWIFSKYYRREGQEVAGYGLGLYLVDHIVRLHGGTVDVAERADGGCCFTVSLPPAR</sequence>
<keyword evidence="5" id="KW-0418">Kinase</keyword>
<feature type="domain" description="Histidine kinase" evidence="7">
    <location>
        <begin position="383"/>
        <end position="596"/>
    </location>
</feature>
<dbReference type="EC" id="2.7.13.3" evidence="2"/>
<dbReference type="InterPro" id="IPR001638">
    <property type="entry name" value="Solute-binding_3/MltF_N"/>
</dbReference>
<gene>
    <name evidence="8" type="ORF">C8261_12685</name>
</gene>
<dbReference type="InterPro" id="IPR050736">
    <property type="entry name" value="Sensor_HK_Regulatory"/>
</dbReference>
<dbReference type="SMART" id="SM00062">
    <property type="entry name" value="PBPb"/>
    <property type="match status" value="1"/>
</dbReference>
<dbReference type="Proteomes" id="UP000241193">
    <property type="component" value="Unassembled WGS sequence"/>
</dbReference>
<dbReference type="Gene3D" id="3.40.190.10">
    <property type="entry name" value="Periplasmic binding protein-like II"/>
    <property type="match status" value="2"/>
</dbReference>
<evidence type="ECO:0000256" key="5">
    <source>
        <dbReference type="ARBA" id="ARBA00022777"/>
    </source>
</evidence>
<reference evidence="8 9" key="2">
    <citation type="submission" date="2018-04" db="EMBL/GenBank/DDBJ databases">
        <title>Thauera lacus sp. nov., isolated from an saline lake in Inner Mongolia, China.</title>
        <authorList>
            <person name="Liang Q.-Y."/>
        </authorList>
    </citation>
    <scope>NUCLEOTIDE SEQUENCE [LARGE SCALE GENOMIC DNA]</scope>
    <source>
        <strain evidence="8 9">D20</strain>
    </source>
</reference>
<evidence type="ECO:0000256" key="4">
    <source>
        <dbReference type="ARBA" id="ARBA00022679"/>
    </source>
</evidence>
<accession>A0A2T4IDP1</accession>
<dbReference type="CDD" id="cd00075">
    <property type="entry name" value="HATPase"/>
    <property type="match status" value="1"/>
</dbReference>
<evidence type="ECO:0000259" key="7">
    <source>
        <dbReference type="PROSITE" id="PS50109"/>
    </source>
</evidence>
<name>A0A2T4IDP1_9RHOO</name>
<reference evidence="8 9" key="1">
    <citation type="submission" date="2018-03" db="EMBL/GenBank/DDBJ databases">
        <authorList>
            <person name="Keele B.F."/>
        </authorList>
    </citation>
    <scope>NUCLEOTIDE SEQUENCE [LARGE SCALE GENOMIC DNA]</scope>
    <source>
        <strain evidence="8 9">D20</strain>
    </source>
</reference>
<dbReference type="SUPFAM" id="SSF55874">
    <property type="entry name" value="ATPase domain of HSP90 chaperone/DNA topoisomerase II/histidine kinase"/>
    <property type="match status" value="1"/>
</dbReference>
<dbReference type="InterPro" id="IPR003594">
    <property type="entry name" value="HATPase_dom"/>
</dbReference>
<evidence type="ECO:0000256" key="3">
    <source>
        <dbReference type="ARBA" id="ARBA00022553"/>
    </source>
</evidence>
<dbReference type="Gene3D" id="3.30.565.10">
    <property type="entry name" value="Histidine kinase-like ATPase, C-terminal domain"/>
    <property type="match status" value="1"/>
</dbReference>
<dbReference type="AlphaFoldDB" id="A0A2T4IDP1"/>
<dbReference type="SUPFAM" id="SSF47384">
    <property type="entry name" value="Homodimeric domain of signal transducing histidine kinase"/>
    <property type="match status" value="1"/>
</dbReference>
<dbReference type="GO" id="GO:0000155">
    <property type="term" value="F:phosphorelay sensor kinase activity"/>
    <property type="evidence" value="ECO:0007669"/>
    <property type="project" value="InterPro"/>
</dbReference>
<keyword evidence="9" id="KW-1185">Reference proteome</keyword>
<dbReference type="SMART" id="SM00388">
    <property type="entry name" value="HisKA"/>
    <property type="match status" value="1"/>
</dbReference>
<protein>
    <recommendedName>
        <fullName evidence="2">histidine kinase</fullName>
        <ecNumber evidence="2">2.7.13.3</ecNumber>
    </recommendedName>
</protein>
<keyword evidence="4" id="KW-0808">Transferase</keyword>
<dbReference type="InterPro" id="IPR036097">
    <property type="entry name" value="HisK_dim/P_sf"/>
</dbReference>
<dbReference type="Gene3D" id="1.10.287.130">
    <property type="match status" value="1"/>
</dbReference>
<dbReference type="CDD" id="cd13708">
    <property type="entry name" value="PBP2_BvgS_like_1"/>
    <property type="match status" value="1"/>
</dbReference>
<dbReference type="InterPro" id="IPR003661">
    <property type="entry name" value="HisK_dim/P_dom"/>
</dbReference>
<proteinExistence type="predicted"/>
<organism evidence="8 9">
    <name type="scientific">Pseudothauera lacus</name>
    <dbReference type="NCBI Taxonomy" id="2136175"/>
    <lineage>
        <taxon>Bacteria</taxon>
        <taxon>Pseudomonadati</taxon>
        <taxon>Pseudomonadota</taxon>
        <taxon>Betaproteobacteria</taxon>
        <taxon>Rhodocyclales</taxon>
        <taxon>Zoogloeaceae</taxon>
        <taxon>Pseudothauera</taxon>
    </lineage>
</organism>